<proteinExistence type="inferred from homology"/>
<reference evidence="6 7" key="1">
    <citation type="journal article" date="2013" name="BMC Genomics">
        <title>The miniature genome of a carnivorous plant Genlisea aurea contains a low number of genes and short non-coding sequences.</title>
        <authorList>
            <person name="Leushkin E.V."/>
            <person name="Sutormin R.A."/>
            <person name="Nabieva E.R."/>
            <person name="Penin A.A."/>
            <person name="Kondrashov A.S."/>
            <person name="Logacheva M.D."/>
        </authorList>
    </citation>
    <scope>NUCLEOTIDE SEQUENCE [LARGE SCALE GENOMIC DNA]</scope>
</reference>
<feature type="region of interest" description="Disordered" evidence="4">
    <location>
        <begin position="171"/>
        <end position="200"/>
    </location>
</feature>
<evidence type="ECO:0000313" key="7">
    <source>
        <dbReference type="Proteomes" id="UP000015453"/>
    </source>
</evidence>
<evidence type="ECO:0000256" key="2">
    <source>
        <dbReference type="ARBA" id="ARBA00022737"/>
    </source>
</evidence>
<accession>S8E2M0</accession>
<evidence type="ECO:0000256" key="3">
    <source>
        <dbReference type="PROSITE-ProRule" id="PRU01251"/>
    </source>
</evidence>
<sequence>MRAGGVSAFHQTFSPEAASVLKHSLTLARRRGHAQVTPLHVAATLLSSKTTSVFKRACLKSQPPPPYPPLQCKALELCFSVALNRLQSTPAAVVLHAQPALSNALVAALKRAQAHKRRGASVDQQQQQQQSVIPIKVELEQLILSILDDPSVSRVMIEAGFSSTSVKNCLEESNSGGIHPTPNSPQKEATNSPWDSSSSSSSQLVTEILLRKKRKNAVIIGDSSSAVDALASDFMRKLEGGDLPEGLKSARLIKLHFSSSVPLELMKREEVETSVADLKRKIQTFRSGVVIYAGDLKWAVVEGEQEDGDRIYYSPVDHLVTELGKLIDDCCPSSSSSKVWLLGTASYETYFRCQMRKPSLDLQWNLHPISVPSSGLGGFTLLHPPTTTTTSRCQDHHPKLISFPQMPFWLKRPQAEEDTMMKSCRIEFSFSSNSSSSNNNNGGSAHRSPNLDSLNEARDGNEARITLGLGNNGSEEESGADFGEMLRENLPWHCDSIPLILRALSSSSRDSSNRKLILIHGNDSIGKRRLAAGISSAIFGSSDSLFCIKMRDTEEAVKKREKMLYRALRDDNDAENLVVLIEDVEYADPEFAKFLVERNSTRRREIFILTTAGETITTESSVIQMKLVVSERTATKRKADWDLPNTSSSKSPSSHRKNSSSNNLDLNVTADDDDDDDAAEFIAPEMPTQKTLEIIQKSSSSISFTLNKNREQQNRAIEMFMSKIRRHFDGVIRRDAVNFSVETGVLEEILRGSGFYLNNGLFEQWLKEVFQPCLQRVENTTTTTIKEGERVSIRLCLGGRGGESGPENGFMGTNLPKIIQVHWTD</sequence>
<dbReference type="EMBL" id="AUSU01001913">
    <property type="protein sequence ID" value="EPS69888.1"/>
    <property type="molecule type" value="Genomic_DNA"/>
</dbReference>
<dbReference type="PANTHER" id="PTHR43572:SF3">
    <property type="entry name" value="PROTEIN SMAX1-LIKE 5"/>
    <property type="match status" value="1"/>
</dbReference>
<dbReference type="InterPro" id="IPR004176">
    <property type="entry name" value="Clp_R_N"/>
</dbReference>
<feature type="region of interest" description="Disordered" evidence="4">
    <location>
        <begin position="639"/>
        <end position="670"/>
    </location>
</feature>
<feature type="region of interest" description="Disordered" evidence="4">
    <location>
        <begin position="431"/>
        <end position="456"/>
    </location>
</feature>
<dbReference type="InterPro" id="IPR036628">
    <property type="entry name" value="Clp_N_dom_sf"/>
</dbReference>
<feature type="domain" description="Clp R" evidence="5">
    <location>
        <begin position="9"/>
        <end position="177"/>
    </location>
</feature>
<dbReference type="AlphaFoldDB" id="S8E2M0"/>
<comment type="caution">
    <text evidence="6">The sequence shown here is derived from an EMBL/GenBank/DDBJ whole genome shotgun (WGS) entry which is preliminary data.</text>
</comment>
<dbReference type="InterPro" id="IPR027417">
    <property type="entry name" value="P-loop_NTPase"/>
</dbReference>
<dbReference type="InterPro" id="IPR058680">
    <property type="entry name" value="NBD_SMAX1-like"/>
</dbReference>
<evidence type="ECO:0000256" key="1">
    <source>
        <dbReference type="ARBA" id="ARBA00008675"/>
    </source>
</evidence>
<evidence type="ECO:0000313" key="6">
    <source>
        <dbReference type="EMBL" id="EPS69888.1"/>
    </source>
</evidence>
<dbReference type="SUPFAM" id="SSF81923">
    <property type="entry name" value="Double Clp-N motif"/>
    <property type="match status" value="1"/>
</dbReference>
<organism evidence="6 7">
    <name type="scientific">Genlisea aurea</name>
    <dbReference type="NCBI Taxonomy" id="192259"/>
    <lineage>
        <taxon>Eukaryota</taxon>
        <taxon>Viridiplantae</taxon>
        <taxon>Streptophyta</taxon>
        <taxon>Embryophyta</taxon>
        <taxon>Tracheophyta</taxon>
        <taxon>Spermatophyta</taxon>
        <taxon>Magnoliopsida</taxon>
        <taxon>eudicotyledons</taxon>
        <taxon>Gunneridae</taxon>
        <taxon>Pentapetalae</taxon>
        <taxon>asterids</taxon>
        <taxon>lamiids</taxon>
        <taxon>Lamiales</taxon>
        <taxon>Lentibulariaceae</taxon>
        <taxon>Genlisea</taxon>
    </lineage>
</organism>
<evidence type="ECO:0000259" key="5">
    <source>
        <dbReference type="PROSITE" id="PS51903"/>
    </source>
</evidence>
<dbReference type="Pfam" id="PF23569">
    <property type="entry name" value="NBD_SMAX1"/>
    <property type="match status" value="1"/>
</dbReference>
<dbReference type="Gene3D" id="3.40.50.300">
    <property type="entry name" value="P-loop containing nucleotide triphosphate hydrolases"/>
    <property type="match status" value="1"/>
</dbReference>
<dbReference type="InterPro" id="IPR051650">
    <property type="entry name" value="SL_signaling_regulator"/>
</dbReference>
<protein>
    <recommendedName>
        <fullName evidence="5">Clp R domain-containing protein</fullName>
    </recommendedName>
</protein>
<dbReference type="Gene3D" id="1.10.1780.10">
    <property type="entry name" value="Clp, N-terminal domain"/>
    <property type="match status" value="1"/>
</dbReference>
<name>S8E2M0_9LAMI</name>
<feature type="compositionally biased region" description="Low complexity" evidence="4">
    <location>
        <begin position="431"/>
        <end position="444"/>
    </location>
</feature>
<keyword evidence="2 3" id="KW-0677">Repeat</keyword>
<feature type="compositionally biased region" description="Polar residues" evidence="4">
    <location>
        <begin position="184"/>
        <end position="195"/>
    </location>
</feature>
<dbReference type="OrthoDB" id="1872342at2759"/>
<dbReference type="Proteomes" id="UP000015453">
    <property type="component" value="Unassembled WGS sequence"/>
</dbReference>
<gene>
    <name evidence="6" type="ORF">M569_04876</name>
</gene>
<comment type="similarity">
    <text evidence="1">Belongs to the ClpA/ClpB family.</text>
</comment>
<evidence type="ECO:0000256" key="4">
    <source>
        <dbReference type="SAM" id="MobiDB-lite"/>
    </source>
</evidence>
<keyword evidence="7" id="KW-1185">Reference proteome</keyword>
<dbReference type="PANTHER" id="PTHR43572">
    <property type="entry name" value="CHAPERONE PROTEIN CLPD, CHLOROPLASTIC"/>
    <property type="match status" value="1"/>
</dbReference>
<dbReference type="PROSITE" id="PS51903">
    <property type="entry name" value="CLP_R"/>
    <property type="match status" value="1"/>
</dbReference>